<evidence type="ECO:0000313" key="9">
    <source>
        <dbReference type="Proteomes" id="UP000626109"/>
    </source>
</evidence>
<name>A0A813KA95_POLGL</name>
<gene>
    <name evidence="8" type="ORF">PGLA2088_LOCUS29125</name>
</gene>
<keyword evidence="5 7" id="KW-1133">Transmembrane helix</keyword>
<dbReference type="PANTHER" id="PTHR10766">
    <property type="entry name" value="TRANSMEMBRANE 9 SUPERFAMILY PROTEIN"/>
    <property type="match status" value="1"/>
</dbReference>
<evidence type="ECO:0000256" key="1">
    <source>
        <dbReference type="ARBA" id="ARBA00004141"/>
    </source>
</evidence>
<dbReference type="InterPro" id="IPR004240">
    <property type="entry name" value="EMP70"/>
</dbReference>
<feature type="transmembrane region" description="Helical" evidence="7">
    <location>
        <begin position="6"/>
        <end position="30"/>
    </location>
</feature>
<evidence type="ECO:0000256" key="4">
    <source>
        <dbReference type="ARBA" id="ARBA00022729"/>
    </source>
</evidence>
<accession>A0A813KA95</accession>
<evidence type="ECO:0000256" key="5">
    <source>
        <dbReference type="ARBA" id="ARBA00022989"/>
    </source>
</evidence>
<keyword evidence="6 7" id="KW-0472">Membrane</keyword>
<comment type="caution">
    <text evidence="8">The sequence shown here is derived from an EMBL/GenBank/DDBJ whole genome shotgun (WGS) entry which is preliminary data.</text>
</comment>
<comment type="subcellular location">
    <subcellularLocation>
        <location evidence="1">Membrane</location>
        <topology evidence="1">Multi-pass membrane protein</topology>
    </subcellularLocation>
</comment>
<dbReference type="GO" id="GO:0016020">
    <property type="term" value="C:membrane"/>
    <property type="evidence" value="ECO:0007669"/>
    <property type="project" value="UniProtKB-SubCell"/>
</dbReference>
<keyword evidence="3 7" id="KW-0812">Transmembrane</keyword>
<evidence type="ECO:0000313" key="8">
    <source>
        <dbReference type="EMBL" id="CAE8694979.1"/>
    </source>
</evidence>
<sequence length="112" mass="12542">MDIHWLAIINSFVLMLLILSLFLLIIIRVVRSDLSRYLQIPDEELNAVEEETGWKLLHADVFRPPKHRLFFCSAVGAGAQLASMMMMVVVVGCIGVFYQRGAVASAAVISYM</sequence>
<dbReference type="Proteomes" id="UP000626109">
    <property type="component" value="Unassembled WGS sequence"/>
</dbReference>
<proteinExistence type="inferred from homology"/>
<protein>
    <recommendedName>
        <fullName evidence="7">Transmembrane 9 superfamily member</fullName>
    </recommendedName>
</protein>
<dbReference type="GO" id="GO:0072657">
    <property type="term" value="P:protein localization to membrane"/>
    <property type="evidence" value="ECO:0007669"/>
    <property type="project" value="TreeGrafter"/>
</dbReference>
<comment type="similarity">
    <text evidence="2 7">Belongs to the nonaspanin (TM9SF) (TC 9.A.2) family.</text>
</comment>
<evidence type="ECO:0000256" key="6">
    <source>
        <dbReference type="ARBA" id="ARBA00023136"/>
    </source>
</evidence>
<keyword evidence="4" id="KW-0732">Signal</keyword>
<evidence type="ECO:0000256" key="7">
    <source>
        <dbReference type="RuleBase" id="RU363079"/>
    </source>
</evidence>
<evidence type="ECO:0000256" key="2">
    <source>
        <dbReference type="ARBA" id="ARBA00005227"/>
    </source>
</evidence>
<feature type="non-terminal residue" evidence="8">
    <location>
        <position position="112"/>
    </location>
</feature>
<dbReference type="EMBL" id="CAJNNW010028171">
    <property type="protein sequence ID" value="CAE8694979.1"/>
    <property type="molecule type" value="Genomic_DNA"/>
</dbReference>
<dbReference type="Pfam" id="PF02990">
    <property type="entry name" value="EMP70"/>
    <property type="match status" value="1"/>
</dbReference>
<dbReference type="AlphaFoldDB" id="A0A813KA95"/>
<organism evidence="8 9">
    <name type="scientific">Polarella glacialis</name>
    <name type="common">Dinoflagellate</name>
    <dbReference type="NCBI Taxonomy" id="89957"/>
    <lineage>
        <taxon>Eukaryota</taxon>
        <taxon>Sar</taxon>
        <taxon>Alveolata</taxon>
        <taxon>Dinophyceae</taxon>
        <taxon>Suessiales</taxon>
        <taxon>Suessiaceae</taxon>
        <taxon>Polarella</taxon>
    </lineage>
</organism>
<evidence type="ECO:0000256" key="3">
    <source>
        <dbReference type="ARBA" id="ARBA00022692"/>
    </source>
</evidence>
<comment type="caution">
    <text evidence="7">Lacks conserved residue(s) required for the propagation of feature annotation.</text>
</comment>
<reference evidence="8" key="1">
    <citation type="submission" date="2021-02" db="EMBL/GenBank/DDBJ databases">
        <authorList>
            <person name="Dougan E. K."/>
            <person name="Rhodes N."/>
            <person name="Thang M."/>
            <person name="Chan C."/>
        </authorList>
    </citation>
    <scope>NUCLEOTIDE SEQUENCE</scope>
</reference>
<feature type="transmembrane region" description="Helical" evidence="7">
    <location>
        <begin position="69"/>
        <end position="98"/>
    </location>
</feature>